<name>A0ABY3PPD1_9CYAN</name>
<evidence type="ECO:0000313" key="3">
    <source>
        <dbReference type="Proteomes" id="UP001054846"/>
    </source>
</evidence>
<dbReference type="RefSeq" id="WP_230842499.1">
    <property type="nucleotide sequence ID" value="NZ_CP063845.1"/>
</dbReference>
<dbReference type="EMBL" id="CP063845">
    <property type="protein sequence ID" value="UFP95272.1"/>
    <property type="molecule type" value="Genomic_DNA"/>
</dbReference>
<proteinExistence type="predicted"/>
<keyword evidence="1" id="KW-1133">Transmembrane helix</keyword>
<accession>A0ABY3PPD1</accession>
<evidence type="ECO:0000256" key="1">
    <source>
        <dbReference type="SAM" id="Phobius"/>
    </source>
</evidence>
<dbReference type="Proteomes" id="UP001054846">
    <property type="component" value="Chromosome"/>
</dbReference>
<feature type="transmembrane region" description="Helical" evidence="1">
    <location>
        <begin position="55"/>
        <end position="73"/>
    </location>
</feature>
<sequence>MKPVNNQTVPERTSGQVNDEPYSLRREIGRGWAWVTFVWHMLTRLGGLRATIRSLVFLVTLLIKRTLVTWGWIANR</sequence>
<keyword evidence="3" id="KW-1185">Reference proteome</keyword>
<keyword evidence="1" id="KW-0472">Membrane</keyword>
<organism evidence="2 3">
    <name type="scientific">Gloeobacter morelensis MG652769</name>
    <dbReference type="NCBI Taxonomy" id="2781736"/>
    <lineage>
        <taxon>Bacteria</taxon>
        <taxon>Bacillati</taxon>
        <taxon>Cyanobacteriota</taxon>
        <taxon>Cyanophyceae</taxon>
        <taxon>Gloeobacterales</taxon>
        <taxon>Gloeobacteraceae</taxon>
        <taxon>Gloeobacter</taxon>
        <taxon>Gloeobacter morelensis</taxon>
    </lineage>
</organism>
<keyword evidence="1" id="KW-0812">Transmembrane</keyword>
<evidence type="ECO:0000313" key="2">
    <source>
        <dbReference type="EMBL" id="UFP95272.1"/>
    </source>
</evidence>
<protein>
    <submittedName>
        <fullName evidence="2">Uncharacterized protein</fullName>
    </submittedName>
</protein>
<gene>
    <name evidence="2" type="ORF">ISF26_03205</name>
</gene>
<reference evidence="2 3" key="1">
    <citation type="journal article" date="2021" name="Genome Biol. Evol.">
        <title>Complete Genome Sequencing of a Novel Gloeobacter Species from a Waterfall Cave in Mexico.</title>
        <authorList>
            <person name="Saw J.H."/>
            <person name="Cardona T."/>
            <person name="Montejano G."/>
        </authorList>
    </citation>
    <scope>NUCLEOTIDE SEQUENCE [LARGE SCALE GENOMIC DNA]</scope>
    <source>
        <strain evidence="2">MG652769</strain>
    </source>
</reference>